<comment type="similarity">
    <text evidence="2 10">Belongs to the ABC-4 integral membrane protein family. FtsX subfamily.</text>
</comment>
<evidence type="ECO:0000256" key="2">
    <source>
        <dbReference type="ARBA" id="ARBA00007379"/>
    </source>
</evidence>
<keyword evidence="8 10" id="KW-0472">Membrane</keyword>
<dbReference type="InterPro" id="IPR004513">
    <property type="entry name" value="FtsX"/>
</dbReference>
<name>A0A447Z5G9_9STRE</name>
<proteinExistence type="inferred from homology"/>
<sequence length="308" mass="34634">MIRRFFRHLIESFKSLKRNGWMTIAAVSSVTITLGLVAIFASVIANTIKLSDDIQNSVRIVVYMRKDIQDQSQQIEKEGQMVDNEDYKKVYNALTAMKNVDKVEFSSKEEQYENLIKTAGNNWKIFDGDANPLYDAYFVETTAPKYVKEVSKAAKKIEGVSEVKDGGVDTQRLFALGNFIRIWGLIGAALLIFIAVFLISNTIRITIISRSREIKIMRLVGAKSGYIRAPFLLEGAWIGLIGAIPPALLLYYVYNIVYKSMYNTLQDQKLFLYSPNLLVPIMVGGLFGLGILIGAIGSSISMRRFLKI</sequence>
<accession>A0A447Z5G9</accession>
<comment type="function">
    <text evidence="10">Part of the ABC transporter FtsEX involved in asymmetric cellular division facilitating the initiation of sporulation.</text>
</comment>
<feature type="transmembrane region" description="Helical" evidence="11">
    <location>
        <begin position="182"/>
        <end position="208"/>
    </location>
</feature>
<keyword evidence="6 11" id="KW-0812">Transmembrane</keyword>
<evidence type="ECO:0000313" key="14">
    <source>
        <dbReference type="EMBL" id="VED67542.1"/>
    </source>
</evidence>
<dbReference type="Pfam" id="PF18075">
    <property type="entry name" value="FtsX_ECD"/>
    <property type="match status" value="1"/>
</dbReference>
<feature type="transmembrane region" description="Helical" evidence="11">
    <location>
        <begin position="229"/>
        <end position="257"/>
    </location>
</feature>
<feature type="domain" description="FtsX extracellular" evidence="13">
    <location>
        <begin position="58"/>
        <end position="163"/>
    </location>
</feature>
<dbReference type="AlphaFoldDB" id="A0A447Z5G9"/>
<dbReference type="InterPro" id="IPR040690">
    <property type="entry name" value="FtsX_ECD"/>
</dbReference>
<evidence type="ECO:0000256" key="11">
    <source>
        <dbReference type="SAM" id="Phobius"/>
    </source>
</evidence>
<dbReference type="Proteomes" id="UP000270025">
    <property type="component" value="Chromosome"/>
</dbReference>
<evidence type="ECO:0000256" key="1">
    <source>
        <dbReference type="ARBA" id="ARBA00004651"/>
    </source>
</evidence>
<keyword evidence="7 11" id="KW-1133">Transmembrane helix</keyword>
<dbReference type="InterPro" id="IPR003838">
    <property type="entry name" value="ABC3_permease_C"/>
</dbReference>
<feature type="domain" description="ABC3 transporter permease C-terminal" evidence="12">
    <location>
        <begin position="187"/>
        <end position="307"/>
    </location>
</feature>
<dbReference type="Pfam" id="PF02687">
    <property type="entry name" value="FtsX"/>
    <property type="match status" value="1"/>
</dbReference>
<dbReference type="PANTHER" id="PTHR47755">
    <property type="entry name" value="CELL DIVISION PROTEIN FTSX"/>
    <property type="match status" value="1"/>
</dbReference>
<dbReference type="PANTHER" id="PTHR47755:SF1">
    <property type="entry name" value="CELL DIVISION PROTEIN FTSX"/>
    <property type="match status" value="1"/>
</dbReference>
<evidence type="ECO:0000256" key="9">
    <source>
        <dbReference type="ARBA" id="ARBA00023306"/>
    </source>
</evidence>
<evidence type="ECO:0000256" key="7">
    <source>
        <dbReference type="ARBA" id="ARBA00022989"/>
    </source>
</evidence>
<evidence type="ECO:0000259" key="12">
    <source>
        <dbReference type="Pfam" id="PF02687"/>
    </source>
</evidence>
<evidence type="ECO:0000256" key="5">
    <source>
        <dbReference type="ARBA" id="ARBA00022618"/>
    </source>
</evidence>
<dbReference type="RefSeq" id="WP_126404536.1">
    <property type="nucleotide sequence ID" value="NZ_LR134266.1"/>
</dbReference>
<keyword evidence="4 10" id="KW-1003">Cell membrane</keyword>
<comment type="subcellular location">
    <subcellularLocation>
        <location evidence="1">Cell membrane</location>
        <topology evidence="1">Multi-pass membrane protein</topology>
    </subcellularLocation>
</comment>
<feature type="transmembrane region" description="Helical" evidence="11">
    <location>
        <begin position="21"/>
        <end position="45"/>
    </location>
</feature>
<feature type="transmembrane region" description="Helical" evidence="11">
    <location>
        <begin position="277"/>
        <end position="300"/>
    </location>
</feature>
<protein>
    <recommendedName>
        <fullName evidence="3 10">Cell division protein FtsX</fullName>
    </recommendedName>
</protein>
<evidence type="ECO:0000256" key="10">
    <source>
        <dbReference type="PIRNR" id="PIRNR003097"/>
    </source>
</evidence>
<evidence type="ECO:0000259" key="13">
    <source>
        <dbReference type="Pfam" id="PF18075"/>
    </source>
</evidence>
<dbReference type="GO" id="GO:0051301">
    <property type="term" value="P:cell division"/>
    <property type="evidence" value="ECO:0007669"/>
    <property type="project" value="UniProtKB-KW"/>
</dbReference>
<dbReference type="NCBIfam" id="NF038347">
    <property type="entry name" value="FtsX_Gpos"/>
    <property type="match status" value="1"/>
</dbReference>
<keyword evidence="9 10" id="KW-0131">Cell cycle</keyword>
<dbReference type="GO" id="GO:0005886">
    <property type="term" value="C:plasma membrane"/>
    <property type="evidence" value="ECO:0007669"/>
    <property type="project" value="UniProtKB-SubCell"/>
</dbReference>
<evidence type="ECO:0000313" key="15">
    <source>
        <dbReference type="Proteomes" id="UP000270025"/>
    </source>
</evidence>
<evidence type="ECO:0000256" key="8">
    <source>
        <dbReference type="ARBA" id="ARBA00023136"/>
    </source>
</evidence>
<reference evidence="14 15" key="1">
    <citation type="submission" date="2018-12" db="EMBL/GenBank/DDBJ databases">
        <authorList>
            <consortium name="Pathogen Informatics"/>
        </authorList>
    </citation>
    <scope>NUCLEOTIDE SEQUENCE [LARGE SCALE GENOMIC DNA]</scope>
    <source>
        <strain evidence="14 15">NCTC3166</strain>
    </source>
</reference>
<keyword evidence="5 10" id="KW-0132">Cell division</keyword>
<organism evidence="14 15">
    <name type="scientific">Streptococcus viridans</name>
    <dbReference type="NCBI Taxonomy" id="78535"/>
    <lineage>
        <taxon>Bacteria</taxon>
        <taxon>Bacillati</taxon>
        <taxon>Bacillota</taxon>
        <taxon>Bacilli</taxon>
        <taxon>Lactobacillales</taxon>
        <taxon>Streptococcaceae</taxon>
        <taxon>Streptococcus</taxon>
    </lineage>
</organism>
<dbReference type="EMBL" id="LR134266">
    <property type="protein sequence ID" value="VED67542.1"/>
    <property type="molecule type" value="Genomic_DNA"/>
</dbReference>
<dbReference type="PIRSF" id="PIRSF003097">
    <property type="entry name" value="FtsX"/>
    <property type="match status" value="1"/>
</dbReference>
<evidence type="ECO:0000256" key="6">
    <source>
        <dbReference type="ARBA" id="ARBA00022692"/>
    </source>
</evidence>
<dbReference type="KEGG" id="svf:NCTC3166_01369"/>
<gene>
    <name evidence="14" type="primary">ftsX</name>
    <name evidence="14" type="ORF">NCTC3166_01369</name>
</gene>
<dbReference type="Gene3D" id="3.30.70.3040">
    <property type="match status" value="1"/>
</dbReference>
<evidence type="ECO:0000256" key="4">
    <source>
        <dbReference type="ARBA" id="ARBA00022475"/>
    </source>
</evidence>
<evidence type="ECO:0000256" key="3">
    <source>
        <dbReference type="ARBA" id="ARBA00021907"/>
    </source>
</evidence>
<keyword evidence="15" id="KW-1185">Reference proteome</keyword>
<dbReference type="InterPro" id="IPR058204">
    <property type="entry name" value="FtsX_firmicutes-type"/>
</dbReference>